<dbReference type="GeneID" id="83185036"/>
<organism evidence="2 3">
    <name type="scientific">Penicillium cinerascens</name>
    <dbReference type="NCBI Taxonomy" id="70096"/>
    <lineage>
        <taxon>Eukaryota</taxon>
        <taxon>Fungi</taxon>
        <taxon>Dikarya</taxon>
        <taxon>Ascomycota</taxon>
        <taxon>Pezizomycotina</taxon>
        <taxon>Eurotiomycetes</taxon>
        <taxon>Eurotiomycetidae</taxon>
        <taxon>Eurotiales</taxon>
        <taxon>Aspergillaceae</taxon>
        <taxon>Penicillium</taxon>
    </lineage>
</organism>
<dbReference type="AlphaFoldDB" id="A0A9W9M7K4"/>
<protein>
    <submittedName>
        <fullName evidence="2">Uncharacterized protein</fullName>
    </submittedName>
</protein>
<evidence type="ECO:0000313" key="3">
    <source>
        <dbReference type="Proteomes" id="UP001150904"/>
    </source>
</evidence>
<accession>A0A9W9M7K4</accession>
<dbReference type="EMBL" id="JAPQKR010000016">
    <property type="protein sequence ID" value="KAJ5191694.1"/>
    <property type="molecule type" value="Genomic_DNA"/>
</dbReference>
<gene>
    <name evidence="2" type="ORF">N7498_010679</name>
</gene>
<reference evidence="2" key="1">
    <citation type="submission" date="2022-12" db="EMBL/GenBank/DDBJ databases">
        <authorList>
            <person name="Petersen C."/>
        </authorList>
    </citation>
    <scope>NUCLEOTIDE SEQUENCE</scope>
    <source>
        <strain evidence="2">IBT 15544</strain>
    </source>
</reference>
<dbReference type="Proteomes" id="UP001150904">
    <property type="component" value="Unassembled WGS sequence"/>
</dbReference>
<reference evidence="2" key="2">
    <citation type="journal article" date="2023" name="IMA Fungus">
        <title>Comparative genomic study of the Penicillium genus elucidates a diverse pangenome and 15 lateral gene transfer events.</title>
        <authorList>
            <person name="Petersen C."/>
            <person name="Sorensen T."/>
            <person name="Nielsen M.R."/>
            <person name="Sondergaard T.E."/>
            <person name="Sorensen J.L."/>
            <person name="Fitzpatrick D.A."/>
            <person name="Frisvad J.C."/>
            <person name="Nielsen K.L."/>
        </authorList>
    </citation>
    <scope>NUCLEOTIDE SEQUENCE</scope>
    <source>
        <strain evidence="2">IBT 15544</strain>
    </source>
</reference>
<evidence type="ECO:0000313" key="2">
    <source>
        <dbReference type="EMBL" id="KAJ5191694.1"/>
    </source>
</evidence>
<evidence type="ECO:0000256" key="1">
    <source>
        <dbReference type="SAM" id="SignalP"/>
    </source>
</evidence>
<keyword evidence="3" id="KW-1185">Reference proteome</keyword>
<dbReference type="OrthoDB" id="4435242at2759"/>
<comment type="caution">
    <text evidence="2">The sequence shown here is derived from an EMBL/GenBank/DDBJ whole genome shotgun (WGS) entry which is preliminary data.</text>
</comment>
<name>A0A9W9M7K4_9EURO</name>
<keyword evidence="1" id="KW-0732">Signal</keyword>
<sequence>MKITSSFSGILLAFLWGTASANDTVLRYKQPIPPDVQVVGTKPEFGEVQDANPGVLLFPENGGYYLKHPDSNIVVAVSSDDLSTELDQSYMSLSRKLEGEGNHEEAVDVVRVLQENGADLQKREDDTDCGSACGGSYRCSHPRCVYPHIPGKCVHYSGCYICSSNRVCI</sequence>
<dbReference type="RefSeq" id="XP_058304634.1">
    <property type="nucleotide sequence ID" value="XM_058457735.1"/>
</dbReference>
<proteinExistence type="predicted"/>
<feature type="signal peptide" evidence="1">
    <location>
        <begin position="1"/>
        <end position="21"/>
    </location>
</feature>
<feature type="chain" id="PRO_5040841162" evidence="1">
    <location>
        <begin position="22"/>
        <end position="169"/>
    </location>
</feature>